<sequence length="261" mass="28061">EAERARAELFFEAEARQEAALEAVQLAEAAARREAADERRAQLSSELQREQAAASRSAEGRARELARLEGEASALAAGLQGAELLARERRLQAEAREDRAAHLRLAAAAHAEGAAAAGASREPLRARLRELLEGLEQLQGAFVNEVAAQEQRWLAEVAERGRAWDLELAEAEAGLAAEGRGLRREAAAARGKEARSLEAAEQRATDAARGALLAAHAAAGLATRHRPCGSCSSSCARTRHAWRTWRPRALRSRARASPPAR</sequence>
<comment type="caution">
    <text evidence="2">The sequence shown here is derived from an EMBL/GenBank/DDBJ whole genome shotgun (WGS) entry which is preliminary data.</text>
</comment>
<dbReference type="EMBL" id="CAUYUJ010021991">
    <property type="protein sequence ID" value="CAK0908312.1"/>
    <property type="molecule type" value="Genomic_DNA"/>
</dbReference>
<dbReference type="Proteomes" id="UP001189429">
    <property type="component" value="Unassembled WGS sequence"/>
</dbReference>
<evidence type="ECO:0000313" key="2">
    <source>
        <dbReference type="EMBL" id="CAK0908312.1"/>
    </source>
</evidence>
<evidence type="ECO:0000256" key="1">
    <source>
        <dbReference type="SAM" id="MobiDB-lite"/>
    </source>
</evidence>
<accession>A0ABN9Y6U8</accession>
<gene>
    <name evidence="2" type="ORF">PCOR1329_LOCUS83020</name>
</gene>
<proteinExistence type="predicted"/>
<evidence type="ECO:0000313" key="3">
    <source>
        <dbReference type="Proteomes" id="UP001189429"/>
    </source>
</evidence>
<protein>
    <submittedName>
        <fullName evidence="2">Uncharacterized protein</fullName>
    </submittedName>
</protein>
<feature type="non-terminal residue" evidence="2">
    <location>
        <position position="1"/>
    </location>
</feature>
<feature type="region of interest" description="Disordered" evidence="1">
    <location>
        <begin position="35"/>
        <end position="58"/>
    </location>
</feature>
<feature type="non-terminal residue" evidence="2">
    <location>
        <position position="261"/>
    </location>
</feature>
<name>A0ABN9Y6U8_9DINO</name>
<reference evidence="2" key="1">
    <citation type="submission" date="2023-10" db="EMBL/GenBank/DDBJ databases">
        <authorList>
            <person name="Chen Y."/>
            <person name="Shah S."/>
            <person name="Dougan E. K."/>
            <person name="Thang M."/>
            <person name="Chan C."/>
        </authorList>
    </citation>
    <scope>NUCLEOTIDE SEQUENCE [LARGE SCALE GENOMIC DNA]</scope>
</reference>
<organism evidence="2 3">
    <name type="scientific">Prorocentrum cordatum</name>
    <dbReference type="NCBI Taxonomy" id="2364126"/>
    <lineage>
        <taxon>Eukaryota</taxon>
        <taxon>Sar</taxon>
        <taxon>Alveolata</taxon>
        <taxon>Dinophyceae</taxon>
        <taxon>Prorocentrales</taxon>
        <taxon>Prorocentraceae</taxon>
        <taxon>Prorocentrum</taxon>
    </lineage>
</organism>
<keyword evidence="3" id="KW-1185">Reference proteome</keyword>